<evidence type="ECO:0000256" key="1">
    <source>
        <dbReference type="ARBA" id="ARBA00004575"/>
    </source>
</evidence>
<feature type="compositionally biased region" description="Acidic residues" evidence="8">
    <location>
        <begin position="201"/>
        <end position="210"/>
    </location>
</feature>
<dbReference type="Pfam" id="PF10225">
    <property type="entry name" value="NEMP"/>
    <property type="match status" value="1"/>
</dbReference>
<evidence type="ECO:0000256" key="7">
    <source>
        <dbReference type="ARBA" id="ARBA00023242"/>
    </source>
</evidence>
<dbReference type="EMBL" id="NEDP02076732">
    <property type="protein sequence ID" value="OWF35332.1"/>
    <property type="molecule type" value="Genomic_DNA"/>
</dbReference>
<evidence type="ECO:0000256" key="4">
    <source>
        <dbReference type="ARBA" id="ARBA00022729"/>
    </source>
</evidence>
<evidence type="ECO:0000256" key="9">
    <source>
        <dbReference type="SAM" id="Phobius"/>
    </source>
</evidence>
<sequence>MIAAAISSQFRFWTYFMKQVFDPITSKLIQYWQYILGYVILAGLISFCACYRYGPVTDTRSLNLIQWFIQLVSLILIYHGTQLPELSVIIIVHLLALYNIPKGWYMNRFTYYLRFKFFTSKRKFLTEDEYIKQTNEETTKALEELRSFCQSPKCDTWKVVSHLSTPLKFAKFLEVDSWHVTDHELREYDSGPEPTPPVDPDSSDEDETLV</sequence>
<protein>
    <submittedName>
        <fullName evidence="10">Transmembrane protein 194A</fullName>
    </submittedName>
</protein>
<evidence type="ECO:0000313" key="11">
    <source>
        <dbReference type="Proteomes" id="UP000242188"/>
    </source>
</evidence>
<dbReference type="InterPro" id="IPR019358">
    <property type="entry name" value="NEMP_fam"/>
</dbReference>
<gene>
    <name evidence="10" type="ORF">KP79_PYT03900</name>
</gene>
<comment type="subcellular location">
    <subcellularLocation>
        <location evidence="1">Nucleus inner membrane</location>
        <topology evidence="1">Multi-pass membrane protein</topology>
        <orientation evidence="1">Nucleoplasmic side</orientation>
    </subcellularLocation>
</comment>
<keyword evidence="6 9" id="KW-0472">Membrane</keyword>
<keyword evidence="3 9" id="KW-0812">Transmembrane</keyword>
<evidence type="ECO:0000256" key="2">
    <source>
        <dbReference type="ARBA" id="ARBA00005748"/>
    </source>
</evidence>
<comment type="caution">
    <text evidence="10">The sequence shown here is derived from an EMBL/GenBank/DDBJ whole genome shotgun (WGS) entry which is preliminary data.</text>
</comment>
<evidence type="ECO:0000256" key="5">
    <source>
        <dbReference type="ARBA" id="ARBA00022989"/>
    </source>
</evidence>
<keyword evidence="5 9" id="KW-1133">Transmembrane helix</keyword>
<organism evidence="10 11">
    <name type="scientific">Mizuhopecten yessoensis</name>
    <name type="common">Japanese scallop</name>
    <name type="synonym">Patinopecten yessoensis</name>
    <dbReference type="NCBI Taxonomy" id="6573"/>
    <lineage>
        <taxon>Eukaryota</taxon>
        <taxon>Metazoa</taxon>
        <taxon>Spiralia</taxon>
        <taxon>Lophotrochozoa</taxon>
        <taxon>Mollusca</taxon>
        <taxon>Bivalvia</taxon>
        <taxon>Autobranchia</taxon>
        <taxon>Pteriomorphia</taxon>
        <taxon>Pectinida</taxon>
        <taxon>Pectinoidea</taxon>
        <taxon>Pectinidae</taxon>
        <taxon>Mizuhopecten</taxon>
    </lineage>
</organism>
<dbReference type="PANTHER" id="PTHR13598:SF1">
    <property type="entry name" value="AT07567P-RELATED"/>
    <property type="match status" value="1"/>
</dbReference>
<keyword evidence="7" id="KW-0539">Nucleus</keyword>
<reference evidence="10 11" key="1">
    <citation type="journal article" date="2017" name="Nat. Ecol. Evol.">
        <title>Scallop genome provides insights into evolution of bilaterian karyotype and development.</title>
        <authorList>
            <person name="Wang S."/>
            <person name="Zhang J."/>
            <person name="Jiao W."/>
            <person name="Li J."/>
            <person name="Xun X."/>
            <person name="Sun Y."/>
            <person name="Guo X."/>
            <person name="Huan P."/>
            <person name="Dong B."/>
            <person name="Zhang L."/>
            <person name="Hu X."/>
            <person name="Sun X."/>
            <person name="Wang J."/>
            <person name="Zhao C."/>
            <person name="Wang Y."/>
            <person name="Wang D."/>
            <person name="Huang X."/>
            <person name="Wang R."/>
            <person name="Lv J."/>
            <person name="Li Y."/>
            <person name="Zhang Z."/>
            <person name="Liu B."/>
            <person name="Lu W."/>
            <person name="Hui Y."/>
            <person name="Liang J."/>
            <person name="Zhou Z."/>
            <person name="Hou R."/>
            <person name="Li X."/>
            <person name="Liu Y."/>
            <person name="Li H."/>
            <person name="Ning X."/>
            <person name="Lin Y."/>
            <person name="Zhao L."/>
            <person name="Xing Q."/>
            <person name="Dou J."/>
            <person name="Li Y."/>
            <person name="Mao J."/>
            <person name="Guo H."/>
            <person name="Dou H."/>
            <person name="Li T."/>
            <person name="Mu C."/>
            <person name="Jiang W."/>
            <person name="Fu Q."/>
            <person name="Fu X."/>
            <person name="Miao Y."/>
            <person name="Liu J."/>
            <person name="Yu Q."/>
            <person name="Li R."/>
            <person name="Liao H."/>
            <person name="Li X."/>
            <person name="Kong Y."/>
            <person name="Jiang Z."/>
            <person name="Chourrout D."/>
            <person name="Li R."/>
            <person name="Bao Z."/>
        </authorList>
    </citation>
    <scope>NUCLEOTIDE SEQUENCE [LARGE SCALE GENOMIC DNA]</scope>
    <source>
        <strain evidence="10 11">PY_sf001</strain>
    </source>
</reference>
<dbReference type="STRING" id="6573.A0A210PFS1"/>
<proteinExistence type="inferred from homology"/>
<comment type="similarity">
    <text evidence="2">Belongs to the NEMP family.</text>
</comment>
<dbReference type="AlphaFoldDB" id="A0A210PFS1"/>
<feature type="transmembrane region" description="Helical" evidence="9">
    <location>
        <begin position="31"/>
        <end position="50"/>
    </location>
</feature>
<keyword evidence="4" id="KW-0732">Signal</keyword>
<dbReference type="OrthoDB" id="509138at2759"/>
<dbReference type="GO" id="GO:0005637">
    <property type="term" value="C:nuclear inner membrane"/>
    <property type="evidence" value="ECO:0007669"/>
    <property type="project" value="UniProtKB-SubCell"/>
</dbReference>
<feature type="transmembrane region" description="Helical" evidence="9">
    <location>
        <begin position="86"/>
        <end position="105"/>
    </location>
</feature>
<feature type="transmembrane region" description="Helical" evidence="9">
    <location>
        <begin position="62"/>
        <end position="80"/>
    </location>
</feature>
<dbReference type="PANTHER" id="PTHR13598">
    <property type="entry name" value="AT07567P-RELATED"/>
    <property type="match status" value="1"/>
</dbReference>
<evidence type="ECO:0000256" key="8">
    <source>
        <dbReference type="SAM" id="MobiDB-lite"/>
    </source>
</evidence>
<name>A0A210PFS1_MIZYE</name>
<dbReference type="Proteomes" id="UP000242188">
    <property type="component" value="Unassembled WGS sequence"/>
</dbReference>
<evidence type="ECO:0000256" key="3">
    <source>
        <dbReference type="ARBA" id="ARBA00022692"/>
    </source>
</evidence>
<evidence type="ECO:0000313" key="10">
    <source>
        <dbReference type="EMBL" id="OWF35332.1"/>
    </source>
</evidence>
<keyword evidence="11" id="KW-1185">Reference proteome</keyword>
<feature type="region of interest" description="Disordered" evidence="8">
    <location>
        <begin position="186"/>
        <end position="210"/>
    </location>
</feature>
<evidence type="ECO:0000256" key="6">
    <source>
        <dbReference type="ARBA" id="ARBA00023136"/>
    </source>
</evidence>
<accession>A0A210PFS1</accession>